<reference evidence="1 2" key="1">
    <citation type="journal article" date="2005" name="Arch. Microbiol.">
        <title>The genome sequence of an anaerobic aromatic-degrading denitrifying bacterium, strain EbN1.</title>
        <authorList>
            <person name="Rabus R."/>
            <person name="Kube M."/>
            <person name="Heider J."/>
            <person name="Beck A."/>
            <person name="Heitmann K."/>
            <person name="Widdel F."/>
            <person name="Reinhardt R."/>
        </authorList>
    </citation>
    <scope>NUCLEOTIDE SEQUENCE [LARGE SCALE GENOMIC DNA]</scope>
    <source>
        <strain evidence="1 2">EbN1</strain>
        <plasmid evidence="2">Plasmid pAzo1</plasmid>
    </source>
</reference>
<dbReference type="EMBL" id="CR555307">
    <property type="protein sequence ID" value="CAI10468.1"/>
    <property type="molecule type" value="Genomic_DNA"/>
</dbReference>
<keyword evidence="1" id="KW-0614">Plasmid</keyword>
<dbReference type="AlphaFoldDB" id="Q5NWU6"/>
<organism evidence="1 2">
    <name type="scientific">Aromatoleum aromaticum (strain DSM 19018 / LMG 30748 / EbN1)</name>
    <name type="common">Azoarcus sp. (strain EbN1)</name>
    <dbReference type="NCBI Taxonomy" id="76114"/>
    <lineage>
        <taxon>Bacteria</taxon>
        <taxon>Pseudomonadati</taxon>
        <taxon>Pseudomonadota</taxon>
        <taxon>Betaproteobacteria</taxon>
        <taxon>Rhodocyclales</taxon>
        <taxon>Rhodocyclaceae</taxon>
        <taxon>Aromatoleum</taxon>
    </lineage>
</organism>
<dbReference type="HOGENOM" id="CLU_672353_0_0_4"/>
<name>Q5NWU6_AROAE</name>
<evidence type="ECO:0008006" key="3">
    <source>
        <dbReference type="Google" id="ProtNLM"/>
    </source>
</evidence>
<gene>
    <name evidence="1" type="ORF">p1B286</name>
</gene>
<sequence>MTRDVTVTLFERLHAHRHLVSEAYHQGSVIRTDENRKAIEVLQQQRVFVPHSPDEYRLHSSLRRFLASAFSSHRILQSSGDIGAIFAHLEKLTDFYIAAFNEDDQAATDSYEDEISQTVFEINDSLQGFITNLQANIETRFAAVTSLAAKKLQNEFYLAATHTLVQVLESFHLSDLLERIQAFPRIETLLRTQLFARIPVFRSTLQTIYETLRQFLFEFRKIEARAKRIQQMWLFLKKTPDYEPRAWDNTSDLPAWLERSPGLPIAAHPDVTHAACEDTLVEIAQSIKADQSPRKRREAGALTAEEVPAKVIVKVPPHVLALRQMLKDAKAAQAPVSVRQWRAEHATELELDDTLWLELALDMLAKRTSITNGLEIGYDEHCREGPFSTGNLLIKDLSLWKSA</sequence>
<protein>
    <recommendedName>
        <fullName evidence="3">Phosphoenolpyruvate carboxylase</fullName>
    </recommendedName>
</protein>
<dbReference type="Proteomes" id="UP000006552">
    <property type="component" value="Plasmid 1"/>
</dbReference>
<evidence type="ECO:0000313" key="2">
    <source>
        <dbReference type="Proteomes" id="UP000006552"/>
    </source>
</evidence>
<accession>Q5NWU6</accession>
<keyword evidence="2" id="KW-1185">Reference proteome</keyword>
<evidence type="ECO:0000313" key="1">
    <source>
        <dbReference type="EMBL" id="CAI10468.1"/>
    </source>
</evidence>
<geneLocation type="plasmid" evidence="2">
    <name>pAzo1</name>
</geneLocation>
<proteinExistence type="predicted"/>
<dbReference type="KEGG" id="eba:p1B286"/>